<dbReference type="SUPFAM" id="SSF52172">
    <property type="entry name" value="CheY-like"/>
    <property type="match status" value="1"/>
</dbReference>
<name>A0A9J6ZFZ4_9BACL</name>
<dbReference type="KEGG" id="plig:NAG76_01485"/>
<dbReference type="Pfam" id="PF12833">
    <property type="entry name" value="HTH_18"/>
    <property type="match status" value="1"/>
</dbReference>
<dbReference type="InterPro" id="IPR011006">
    <property type="entry name" value="CheY-like_superfamily"/>
</dbReference>
<evidence type="ECO:0000256" key="5">
    <source>
        <dbReference type="ARBA" id="ARBA00023015"/>
    </source>
</evidence>
<evidence type="ECO:0000313" key="10">
    <source>
        <dbReference type="EMBL" id="URN94959.1"/>
    </source>
</evidence>
<comment type="subcellular location">
    <subcellularLocation>
        <location evidence="1">Cytoplasm</location>
    </subcellularLocation>
</comment>
<dbReference type="Gene3D" id="1.10.10.60">
    <property type="entry name" value="Homeodomain-like"/>
    <property type="match status" value="2"/>
</dbReference>
<evidence type="ECO:0000256" key="7">
    <source>
        <dbReference type="ARBA" id="ARBA00023163"/>
    </source>
</evidence>
<dbReference type="GO" id="GO:0005737">
    <property type="term" value="C:cytoplasm"/>
    <property type="evidence" value="ECO:0007669"/>
    <property type="project" value="UniProtKB-SubCell"/>
</dbReference>
<evidence type="ECO:0000256" key="6">
    <source>
        <dbReference type="ARBA" id="ARBA00023125"/>
    </source>
</evidence>
<dbReference type="InterPro" id="IPR020449">
    <property type="entry name" value="Tscrpt_reg_AraC-type_HTH"/>
</dbReference>
<dbReference type="GO" id="GO:0003700">
    <property type="term" value="F:DNA-binding transcription factor activity"/>
    <property type="evidence" value="ECO:0007669"/>
    <property type="project" value="InterPro"/>
</dbReference>
<evidence type="ECO:0000259" key="9">
    <source>
        <dbReference type="SMART" id="SM00448"/>
    </source>
</evidence>
<proteinExistence type="predicted"/>
<dbReference type="PANTHER" id="PTHR42713:SF3">
    <property type="entry name" value="TRANSCRIPTIONAL REGULATORY PROTEIN HPTR"/>
    <property type="match status" value="1"/>
</dbReference>
<keyword evidence="2" id="KW-0963">Cytoplasm</keyword>
<keyword evidence="4" id="KW-0902">Two-component regulatory system</keyword>
<dbReference type="InterPro" id="IPR001789">
    <property type="entry name" value="Sig_transdc_resp-reg_receiver"/>
</dbReference>
<organism evidence="10 11">
    <name type="scientific">Candidatus Pristimantibacillus lignocellulolyticus</name>
    <dbReference type="NCBI Taxonomy" id="2994561"/>
    <lineage>
        <taxon>Bacteria</taxon>
        <taxon>Bacillati</taxon>
        <taxon>Bacillota</taxon>
        <taxon>Bacilli</taxon>
        <taxon>Bacillales</taxon>
        <taxon>Paenibacillaceae</taxon>
        <taxon>Candidatus Pristimantibacillus</taxon>
    </lineage>
</organism>
<keyword evidence="6" id="KW-0238">DNA-binding</keyword>
<dbReference type="SUPFAM" id="SSF46689">
    <property type="entry name" value="Homeodomain-like"/>
    <property type="match status" value="1"/>
</dbReference>
<accession>A0A9J6ZFZ4</accession>
<dbReference type="Gene3D" id="3.40.50.2300">
    <property type="match status" value="1"/>
</dbReference>
<feature type="domain" description="HTH araC/xylS-type" evidence="8">
    <location>
        <begin position="448"/>
        <end position="531"/>
    </location>
</feature>
<keyword evidence="3" id="KW-0597">Phosphoprotein</keyword>
<evidence type="ECO:0000259" key="8">
    <source>
        <dbReference type="SMART" id="SM00342"/>
    </source>
</evidence>
<dbReference type="PROSITE" id="PS00041">
    <property type="entry name" value="HTH_ARAC_FAMILY_1"/>
    <property type="match status" value="1"/>
</dbReference>
<dbReference type="CDD" id="cd17536">
    <property type="entry name" value="REC_YesN-like"/>
    <property type="match status" value="1"/>
</dbReference>
<dbReference type="InterPro" id="IPR051552">
    <property type="entry name" value="HptR"/>
</dbReference>
<dbReference type="InterPro" id="IPR018060">
    <property type="entry name" value="HTH_AraC"/>
</dbReference>
<protein>
    <submittedName>
        <fullName evidence="10">Response regulator</fullName>
    </submittedName>
</protein>
<dbReference type="InterPro" id="IPR018062">
    <property type="entry name" value="HTH_AraC-typ_CS"/>
</dbReference>
<dbReference type="GO" id="GO:0000160">
    <property type="term" value="P:phosphorelay signal transduction system"/>
    <property type="evidence" value="ECO:0007669"/>
    <property type="project" value="UniProtKB-KW"/>
</dbReference>
<dbReference type="SMART" id="SM00448">
    <property type="entry name" value="REC"/>
    <property type="match status" value="1"/>
</dbReference>
<dbReference type="AlphaFoldDB" id="A0A9J6ZFZ4"/>
<reference evidence="10" key="1">
    <citation type="submission" date="2022-05" db="EMBL/GenBank/DDBJ databases">
        <title>Novel bacterial taxa in a minimal lignocellulolytic consortium and its capacity to transform plastics disclosed by genome-resolved metagenomics.</title>
        <authorList>
            <person name="Rodriguez C.A.D."/>
            <person name="Diaz-Garcia L."/>
            <person name="Herrera K."/>
            <person name="Tarazona N.A."/>
            <person name="Sproer C."/>
            <person name="Overmann J."/>
            <person name="Jimenez D.J."/>
        </authorList>
    </citation>
    <scope>NUCLEOTIDE SEQUENCE</scope>
    <source>
        <strain evidence="10">MAG5</strain>
    </source>
</reference>
<evidence type="ECO:0000256" key="4">
    <source>
        <dbReference type="ARBA" id="ARBA00023012"/>
    </source>
</evidence>
<evidence type="ECO:0000256" key="1">
    <source>
        <dbReference type="ARBA" id="ARBA00004496"/>
    </source>
</evidence>
<dbReference type="InterPro" id="IPR009057">
    <property type="entry name" value="Homeodomain-like_sf"/>
</dbReference>
<dbReference type="PRINTS" id="PR00032">
    <property type="entry name" value="HTHARAC"/>
</dbReference>
<dbReference type="Pfam" id="PF00072">
    <property type="entry name" value="Response_reg"/>
    <property type="match status" value="1"/>
</dbReference>
<evidence type="ECO:0000256" key="3">
    <source>
        <dbReference type="ARBA" id="ARBA00022553"/>
    </source>
</evidence>
<dbReference type="SMART" id="SM00342">
    <property type="entry name" value="HTH_ARAC"/>
    <property type="match status" value="1"/>
</dbReference>
<dbReference type="PANTHER" id="PTHR42713">
    <property type="entry name" value="HISTIDINE KINASE-RELATED"/>
    <property type="match status" value="1"/>
</dbReference>
<gene>
    <name evidence="10" type="ORF">NAG76_01485</name>
</gene>
<dbReference type="EMBL" id="CP097899">
    <property type="protein sequence ID" value="URN94959.1"/>
    <property type="molecule type" value="Genomic_DNA"/>
</dbReference>
<sequence>MLQILLVDDESYVVDDLSITIPWQELGVDQVHIAYSGMAALEILQQHPIDIVITDINMPQMSGIQLIEQIRNSWKHIKCVLLTGYADFDYAKQAIERQASGYLLKPVTTEQLINSILNLRQEIQQEWENLASYQRSMQTLREQLPLLRDKFLNDLLQGRKISDSQFTENANKFDLPFSVGDTSALLIVRLEDFFQRQDMNSLLLFEYAIVNIADELLQEHFHFWSCKDSHNYLVFLISPKSSIIAGNEDNLLKNVAFQLQRNVSNIIGGEISVVTTGWGPIPLKTRTLYQSAVTTVHQRIGPETGVYLSSIAEEVRLPDIPTLQSLYEPPTLFHLFETNNWDALEEKIAAIVFELGSREELSHEHVQESKYLLEAAFFYFAHRNNKLLGEIIGLSNLEHRNIHTPEQIKDWALLVLAQLKKHFDSDRKDRRSLIISEVKGFVDDNLHYVSLHSIADHVGLHPVYLSKIFKTETGNRISDYIFSSKMERATYLLTNTSFKIYEISDQLGYSNAHYFIKLFKEYSGLTPQEFKDVRKPRGNLSDA</sequence>
<keyword evidence="5" id="KW-0805">Transcription regulation</keyword>
<dbReference type="GO" id="GO:0043565">
    <property type="term" value="F:sequence-specific DNA binding"/>
    <property type="evidence" value="ECO:0007669"/>
    <property type="project" value="InterPro"/>
</dbReference>
<dbReference type="Proteomes" id="UP001056756">
    <property type="component" value="Chromosome"/>
</dbReference>
<evidence type="ECO:0000313" key="11">
    <source>
        <dbReference type="Proteomes" id="UP001056756"/>
    </source>
</evidence>
<keyword evidence="7" id="KW-0804">Transcription</keyword>
<feature type="domain" description="Response regulatory" evidence="9">
    <location>
        <begin position="2"/>
        <end position="116"/>
    </location>
</feature>
<evidence type="ECO:0000256" key="2">
    <source>
        <dbReference type="ARBA" id="ARBA00022490"/>
    </source>
</evidence>